<comment type="cofactor">
    <cofactor evidence="1">
        <name>Zn(2+)</name>
        <dbReference type="ChEBI" id="CHEBI:29105"/>
    </cofactor>
</comment>
<dbReference type="PIRSF" id="PIRSF006157">
    <property type="entry name" value="Doxgns_DODA"/>
    <property type="match status" value="1"/>
</dbReference>
<dbReference type="PANTHER" id="PTHR30096:SF0">
    <property type="entry name" value="4,5-DOPA DIOXYGENASE EXTRADIOL-LIKE PROTEIN"/>
    <property type="match status" value="1"/>
</dbReference>
<dbReference type="Pfam" id="PF02900">
    <property type="entry name" value="LigB"/>
    <property type="match status" value="1"/>
</dbReference>
<keyword evidence="3" id="KW-0479">Metal-binding</keyword>
<evidence type="ECO:0000259" key="6">
    <source>
        <dbReference type="Pfam" id="PF02900"/>
    </source>
</evidence>
<comment type="caution">
    <text evidence="7">The sequence shown here is derived from an EMBL/GenBank/DDBJ whole genome shotgun (WGS) entry which is preliminary data.</text>
</comment>
<evidence type="ECO:0000313" key="7">
    <source>
        <dbReference type="EMBL" id="TGY42054.1"/>
    </source>
</evidence>
<dbReference type="GO" id="GO:0008270">
    <property type="term" value="F:zinc ion binding"/>
    <property type="evidence" value="ECO:0007669"/>
    <property type="project" value="InterPro"/>
</dbReference>
<evidence type="ECO:0000256" key="5">
    <source>
        <dbReference type="ARBA" id="ARBA00023002"/>
    </source>
</evidence>
<organism evidence="7 8">
    <name type="scientific">Clostridium sartagoforme</name>
    <dbReference type="NCBI Taxonomy" id="84031"/>
    <lineage>
        <taxon>Bacteria</taxon>
        <taxon>Bacillati</taxon>
        <taxon>Bacillota</taxon>
        <taxon>Clostridia</taxon>
        <taxon>Eubacteriales</taxon>
        <taxon>Clostridiaceae</taxon>
        <taxon>Clostridium</taxon>
    </lineage>
</organism>
<dbReference type="EMBL" id="SRYR01000004">
    <property type="protein sequence ID" value="TGY42054.1"/>
    <property type="molecule type" value="Genomic_DNA"/>
</dbReference>
<dbReference type="GO" id="GO:0008198">
    <property type="term" value="F:ferrous iron binding"/>
    <property type="evidence" value="ECO:0007669"/>
    <property type="project" value="InterPro"/>
</dbReference>
<evidence type="ECO:0000313" key="8">
    <source>
        <dbReference type="Proteomes" id="UP000306888"/>
    </source>
</evidence>
<keyword evidence="8" id="KW-1185">Reference proteome</keyword>
<keyword evidence="4" id="KW-0862">Zinc</keyword>
<evidence type="ECO:0000256" key="1">
    <source>
        <dbReference type="ARBA" id="ARBA00001947"/>
    </source>
</evidence>
<dbReference type="InterPro" id="IPR014436">
    <property type="entry name" value="Extradiol_dOase_DODA"/>
</dbReference>
<dbReference type="CDD" id="cd07363">
    <property type="entry name" value="45_DOPA_Dioxygenase"/>
    <property type="match status" value="1"/>
</dbReference>
<comment type="similarity">
    <text evidence="2">Belongs to the DODA-type extradiol aromatic ring-opening dioxygenase family.</text>
</comment>
<evidence type="ECO:0000256" key="3">
    <source>
        <dbReference type="ARBA" id="ARBA00022723"/>
    </source>
</evidence>
<keyword evidence="7" id="KW-0223">Dioxygenase</keyword>
<name>A0A4S2DM13_9CLOT</name>
<evidence type="ECO:0000256" key="4">
    <source>
        <dbReference type="ARBA" id="ARBA00022833"/>
    </source>
</evidence>
<evidence type="ECO:0000256" key="2">
    <source>
        <dbReference type="ARBA" id="ARBA00007581"/>
    </source>
</evidence>
<dbReference type="OrthoDB" id="9790889at2"/>
<dbReference type="EC" id="1.13.11.29" evidence="7"/>
<dbReference type="SUPFAM" id="SSF53213">
    <property type="entry name" value="LigB-like"/>
    <property type="match status" value="1"/>
</dbReference>
<dbReference type="NCBIfam" id="NF007914">
    <property type="entry name" value="PRK10628.1"/>
    <property type="match status" value="1"/>
</dbReference>
<protein>
    <submittedName>
        <fullName evidence="7">4,5-DOPA dioxygenase extradiol</fullName>
        <ecNumber evidence="7">1.13.11.29</ecNumber>
    </submittedName>
</protein>
<dbReference type="GO" id="GO:0050297">
    <property type="term" value="F:stizolobate synthase activity"/>
    <property type="evidence" value="ECO:0007669"/>
    <property type="project" value="UniProtKB-EC"/>
</dbReference>
<keyword evidence="5 7" id="KW-0560">Oxidoreductase</keyword>
<dbReference type="InterPro" id="IPR004183">
    <property type="entry name" value="Xdiol_dOase_suB"/>
</dbReference>
<dbReference type="AlphaFoldDB" id="A0A4S2DM13"/>
<accession>A0A4S2DM13</accession>
<dbReference type="Proteomes" id="UP000306888">
    <property type="component" value="Unassembled WGS sequence"/>
</dbReference>
<proteinExistence type="inferred from homology"/>
<feature type="domain" description="Extradiol ring-cleavage dioxygenase class III enzyme subunit B" evidence="6">
    <location>
        <begin position="9"/>
        <end position="251"/>
    </location>
</feature>
<gene>
    <name evidence="7" type="primary">ygiD</name>
    <name evidence="7" type="ORF">E5347_09975</name>
</gene>
<dbReference type="Gene3D" id="3.40.830.10">
    <property type="entry name" value="LigB-like"/>
    <property type="match status" value="1"/>
</dbReference>
<dbReference type="PANTHER" id="PTHR30096">
    <property type="entry name" value="4,5-DOPA DIOXYGENASE EXTRADIOL-LIKE PROTEIN"/>
    <property type="match status" value="1"/>
</dbReference>
<reference evidence="7 8" key="1">
    <citation type="submission" date="2019-04" db="EMBL/GenBank/DDBJ databases">
        <title>Microbes associate with the intestines of laboratory mice.</title>
        <authorList>
            <person name="Navarre W."/>
            <person name="Wong E."/>
            <person name="Huang K."/>
            <person name="Tropini C."/>
            <person name="Ng K."/>
            <person name="Yu B."/>
        </authorList>
    </citation>
    <scope>NUCLEOTIDE SEQUENCE [LARGE SCALE GENOMIC DNA]</scope>
    <source>
        <strain evidence="7 8">NM50_B9-20</strain>
    </source>
</reference>
<sequence length="258" mass="29282">MNKKMPVLFLSHGSPMNVVLDNEYTRSLIKLGQELEIPKAIIIISAHFKTKGTYLTYSEKPKQIYDFYGFPEEIYNIKYEPFGGKEYAEKIYSELKEEGVELTDEWGLDHASWGVLKYLYSNANIPTMELSLNAELAEEEHYKIGKRLAKFREEGILIIGSGDIVHNLGVASPDVYGKPYEWAEAFDNYVIDSVKSYNHKAILNYKALGDISKLAVPTDEHFLPLLYVIGAQEKDDKVEVIHKSIQNSSVSMSCIKIG</sequence>
<dbReference type="RefSeq" id="WP_136006951.1">
    <property type="nucleotide sequence ID" value="NZ_SRYR01000004.1"/>
</dbReference>